<dbReference type="AlphaFoldDB" id="A0A9P6PTK2"/>
<name>A0A9P6PTK2_9FUNG</name>
<dbReference type="Gene3D" id="3.80.10.10">
    <property type="entry name" value="Ribonuclease Inhibitor"/>
    <property type="match status" value="1"/>
</dbReference>
<evidence type="ECO:0000313" key="2">
    <source>
        <dbReference type="Proteomes" id="UP000726737"/>
    </source>
</evidence>
<dbReference type="EMBL" id="JAAAJA010000511">
    <property type="protein sequence ID" value="KAG0252582.1"/>
    <property type="molecule type" value="Genomic_DNA"/>
</dbReference>
<reference evidence="1" key="1">
    <citation type="journal article" date="2020" name="Fungal Divers.">
        <title>Resolving the Mortierellaceae phylogeny through synthesis of multi-gene phylogenetics and phylogenomics.</title>
        <authorList>
            <person name="Vandepol N."/>
            <person name="Liber J."/>
            <person name="Desiro A."/>
            <person name="Na H."/>
            <person name="Kennedy M."/>
            <person name="Barry K."/>
            <person name="Grigoriev I.V."/>
            <person name="Miller A.N."/>
            <person name="O'Donnell K."/>
            <person name="Stajich J.E."/>
            <person name="Bonito G."/>
        </authorList>
    </citation>
    <scope>NUCLEOTIDE SEQUENCE</scope>
    <source>
        <strain evidence="1">KOD948</strain>
    </source>
</reference>
<dbReference type="InterPro" id="IPR032675">
    <property type="entry name" value="LRR_dom_sf"/>
</dbReference>
<comment type="caution">
    <text evidence="1">The sequence shown here is derived from an EMBL/GenBank/DDBJ whole genome shotgun (WGS) entry which is preliminary data.</text>
</comment>
<evidence type="ECO:0000313" key="1">
    <source>
        <dbReference type="EMBL" id="KAG0252582.1"/>
    </source>
</evidence>
<gene>
    <name evidence="1" type="ORF">BG011_006906</name>
</gene>
<protein>
    <recommendedName>
        <fullName evidence="3">F-box domain-containing protein</fullName>
    </recommendedName>
</protein>
<sequence>MDLSHDHFFQQQQALLDTVYTNCADTLTRVEIEFWGDNVAILEDFLTRMPRIQELSILFMSSVDVRMFLEALVSARSANPASDGLRVLMIEIRSVDYSKCVLDWQLLKETLQSCPELTFLSLHGVKMEKRTEEMYYSDLANEHLNGLEQLEDLSLQGRSQQPSLDSFSNLKTFRLINSETTYYQFRSLGLLFPNLEELIVAGCDMGWVPALKNEDLSTTNNPTLNPKEHRKVLFPELKTIKVSLEYQTGYIYLLDVVRGRPRLAALVTDLVSETRDGAFSMARYCSGYDSSIPDPDSEGPIPQMVIEGSDMTIATAREGKEDPAEKPELRNRFKRLGFQLASRHSYTTEELERFYGAEAFRQLEYIYIQSRRLTLSMFPFAQTLTEICLGGREDLLTKELEVEVNGILRRFRRLETLRIERYVDNYNVFEGLGREPDPIMITTPVTPVDGRSPCSVDWLHESPLLIKLQFFIRRPESTRTYVSSQLSSPTLFRTWDVIKEGDSTNLALNLQELERQVVKRFRFLETLTVHVGGHSCLPEPEDLEQWQHKMRNAEGRPCQVYFKVR</sequence>
<evidence type="ECO:0008006" key="3">
    <source>
        <dbReference type="Google" id="ProtNLM"/>
    </source>
</evidence>
<keyword evidence="2" id="KW-1185">Reference proteome</keyword>
<accession>A0A9P6PTK2</accession>
<dbReference type="SUPFAM" id="SSF52047">
    <property type="entry name" value="RNI-like"/>
    <property type="match status" value="1"/>
</dbReference>
<organism evidence="1 2">
    <name type="scientific">Mortierella polycephala</name>
    <dbReference type="NCBI Taxonomy" id="41804"/>
    <lineage>
        <taxon>Eukaryota</taxon>
        <taxon>Fungi</taxon>
        <taxon>Fungi incertae sedis</taxon>
        <taxon>Mucoromycota</taxon>
        <taxon>Mortierellomycotina</taxon>
        <taxon>Mortierellomycetes</taxon>
        <taxon>Mortierellales</taxon>
        <taxon>Mortierellaceae</taxon>
        <taxon>Mortierella</taxon>
    </lineage>
</organism>
<proteinExistence type="predicted"/>
<dbReference type="Proteomes" id="UP000726737">
    <property type="component" value="Unassembled WGS sequence"/>
</dbReference>
<dbReference type="OrthoDB" id="2373237at2759"/>